<dbReference type="PROSITE" id="PS00227">
    <property type="entry name" value="TUBULIN"/>
    <property type="match status" value="1"/>
</dbReference>
<organism evidence="16">
    <name type="scientific">Amphimedon queenslandica</name>
    <name type="common">Sponge</name>
    <dbReference type="NCBI Taxonomy" id="400682"/>
    <lineage>
        <taxon>Eukaryota</taxon>
        <taxon>Metazoa</taxon>
        <taxon>Porifera</taxon>
        <taxon>Demospongiae</taxon>
        <taxon>Heteroscleromorpha</taxon>
        <taxon>Haplosclerida</taxon>
        <taxon>Niphatidae</taxon>
        <taxon>Amphimedon</taxon>
    </lineage>
</organism>
<evidence type="ECO:0000256" key="10">
    <source>
        <dbReference type="ARBA" id="ARBA00023242"/>
    </source>
</evidence>
<gene>
    <name evidence="16" type="primary">100640147</name>
</gene>
<dbReference type="PRINTS" id="PR01161">
    <property type="entry name" value="TUBULIN"/>
</dbReference>
<evidence type="ECO:0000259" key="15">
    <source>
        <dbReference type="SMART" id="SM00864"/>
    </source>
</evidence>
<reference evidence="16" key="2">
    <citation type="submission" date="2017-05" db="UniProtKB">
        <authorList>
            <consortium name="EnsemblMetazoa"/>
        </authorList>
    </citation>
    <scope>IDENTIFICATION</scope>
</reference>
<dbReference type="InterPro" id="IPR008280">
    <property type="entry name" value="Tub_FtsZ_C"/>
</dbReference>
<keyword evidence="7 14" id="KW-0547">Nucleotide-binding</keyword>
<dbReference type="InterPro" id="IPR036525">
    <property type="entry name" value="Tubulin/FtsZ_GTPase_sf"/>
</dbReference>
<evidence type="ECO:0000256" key="11">
    <source>
        <dbReference type="ARBA" id="ARBA00023273"/>
    </source>
</evidence>
<dbReference type="InterPro" id="IPR000217">
    <property type="entry name" value="Tubulin"/>
</dbReference>
<dbReference type="GO" id="GO:0005200">
    <property type="term" value="F:structural constituent of cytoskeleton"/>
    <property type="evidence" value="ECO:0007669"/>
    <property type="project" value="InterPro"/>
</dbReference>
<evidence type="ECO:0000256" key="2">
    <source>
        <dbReference type="ARBA" id="ARBA00004123"/>
    </source>
</evidence>
<evidence type="ECO:0000256" key="8">
    <source>
        <dbReference type="ARBA" id="ARBA00022794"/>
    </source>
</evidence>
<dbReference type="FunFam" id="3.40.50.1440:FF:000021">
    <property type="entry name" value="Tubulin delta chain"/>
    <property type="match status" value="1"/>
</dbReference>
<evidence type="ECO:0000256" key="4">
    <source>
        <dbReference type="ARBA" id="ARBA00009636"/>
    </source>
</evidence>
<dbReference type="AlphaFoldDB" id="A0A1X7VP46"/>
<dbReference type="OrthoDB" id="10250004at2759"/>
<dbReference type="SMART" id="SM00864">
    <property type="entry name" value="Tubulin"/>
    <property type="match status" value="1"/>
</dbReference>
<accession>A0A1X7VP46</accession>
<dbReference type="EnsemblMetazoa" id="XM_003383156.3">
    <property type="protein sequence ID" value="XP_003383204.1"/>
    <property type="gene ID" value="LOC100640147"/>
</dbReference>
<dbReference type="KEGG" id="aqu:100640147"/>
<evidence type="ECO:0000313" key="17">
    <source>
        <dbReference type="Proteomes" id="UP000007879"/>
    </source>
</evidence>
<keyword evidence="9 14" id="KW-0342">GTP-binding</keyword>
<dbReference type="InterPro" id="IPR002967">
    <property type="entry name" value="Delta_tubulin"/>
</dbReference>
<dbReference type="OMA" id="WNSYKCA"/>
<dbReference type="GO" id="GO:0005634">
    <property type="term" value="C:nucleus"/>
    <property type="evidence" value="ECO:0007669"/>
    <property type="project" value="UniProtKB-SubCell"/>
</dbReference>
<evidence type="ECO:0000256" key="5">
    <source>
        <dbReference type="ARBA" id="ARBA00014184"/>
    </source>
</evidence>
<evidence type="ECO:0000256" key="13">
    <source>
        <dbReference type="ARBA" id="ARBA00046149"/>
    </source>
</evidence>
<dbReference type="Pfam" id="PF00091">
    <property type="entry name" value="Tubulin"/>
    <property type="match status" value="1"/>
</dbReference>
<sequence length="448" mass="49918">MASTVVVQLGQCGNQIGPQLFSLLLSDASATCKSPPLSSSSNYYQKTLSRYFHKNDGKNTLKARSVLIDTELKVIESSLTEAKRGGAWEYDSSSIYKGRQGSGNNWAHGFYQHGPAAHEGILNAVQREAEKCDSLEGFLILMSVAGGTGSGLGTYVTQLLHDEYPTSCLVNPVIWPYASGEVIVQNYNALLTTASLYSSSDAVILLPNDHLHKVCSRLLHLKEISFKDLNKVATHILASILQPAVPHSSSCSARDSSLLSNWCSLSDLCTSLTPHSSYRLLSVKSLPQMPERSHAYTNYLWAGLIKYLRQMLSTDSFIEEGMDWSPSPGKNLNKTLSNLFIFRGRDLHELDPSNLLSDQSMYSNSVPPSMRQWVWSSPHPFNHYEKSCTVISNSQSCLQSLNTVTEKAWKMYSSRAYVHQYSRFGMCEENFMKSFVEVEQIIKDYSLI</sequence>
<dbReference type="GO" id="GO:0005874">
    <property type="term" value="C:microtubule"/>
    <property type="evidence" value="ECO:0007669"/>
    <property type="project" value="UniProtKB-KW"/>
</dbReference>
<reference evidence="17" key="1">
    <citation type="journal article" date="2010" name="Nature">
        <title>The Amphimedon queenslandica genome and the evolution of animal complexity.</title>
        <authorList>
            <person name="Srivastava M."/>
            <person name="Simakov O."/>
            <person name="Chapman J."/>
            <person name="Fahey B."/>
            <person name="Gauthier M.E."/>
            <person name="Mitros T."/>
            <person name="Richards G.S."/>
            <person name="Conaco C."/>
            <person name="Dacre M."/>
            <person name="Hellsten U."/>
            <person name="Larroux C."/>
            <person name="Putnam N.H."/>
            <person name="Stanke M."/>
            <person name="Adamska M."/>
            <person name="Darling A."/>
            <person name="Degnan S.M."/>
            <person name="Oakley T.H."/>
            <person name="Plachetzki D.C."/>
            <person name="Zhai Y."/>
            <person name="Adamski M."/>
            <person name="Calcino A."/>
            <person name="Cummins S.F."/>
            <person name="Goodstein D.M."/>
            <person name="Harris C."/>
            <person name="Jackson D.J."/>
            <person name="Leys S.P."/>
            <person name="Shu S."/>
            <person name="Woodcroft B.J."/>
            <person name="Vervoort M."/>
            <person name="Kosik K.S."/>
            <person name="Manning G."/>
            <person name="Degnan B.M."/>
            <person name="Rokhsar D.S."/>
        </authorList>
    </citation>
    <scope>NUCLEOTIDE SEQUENCE [LARGE SCALE GENOMIC DNA]</scope>
</reference>
<evidence type="ECO:0000313" key="16">
    <source>
        <dbReference type="EnsemblMetazoa" id="Aqu2.1.42161_001"/>
    </source>
</evidence>
<dbReference type="Gene3D" id="1.10.287.600">
    <property type="entry name" value="Helix hairpin bin"/>
    <property type="match status" value="1"/>
</dbReference>
<feature type="domain" description="Tubulin/FtsZ GTPase" evidence="15">
    <location>
        <begin position="48"/>
        <end position="248"/>
    </location>
</feature>
<proteinExistence type="inferred from homology"/>
<dbReference type="PRINTS" id="PR01224">
    <property type="entry name" value="DELTATUBULIN"/>
</dbReference>
<dbReference type="SUPFAM" id="SSF55307">
    <property type="entry name" value="Tubulin C-terminal domain-like"/>
    <property type="match status" value="1"/>
</dbReference>
<dbReference type="GO" id="GO:0005814">
    <property type="term" value="C:centriole"/>
    <property type="evidence" value="ECO:0007669"/>
    <property type="project" value="UniProtKB-SubCell"/>
</dbReference>
<name>A0A1X7VP46_AMPQE</name>
<comment type="subcellular location">
    <subcellularLocation>
        <location evidence="3">Cell projection</location>
        <location evidence="3">Cilium</location>
    </subcellularLocation>
    <subcellularLocation>
        <location evidence="1">Cytoplasm</location>
        <location evidence="1">Cytoskeleton</location>
        <location evidence="1">Microtubule organizing center</location>
        <location evidence="1">Centrosome</location>
        <location evidence="1">Centriole</location>
    </subcellularLocation>
    <subcellularLocation>
        <location evidence="2">Nucleus</location>
    </subcellularLocation>
</comment>
<evidence type="ECO:0000256" key="9">
    <source>
        <dbReference type="ARBA" id="ARBA00023134"/>
    </source>
</evidence>
<evidence type="ECO:0000256" key="3">
    <source>
        <dbReference type="ARBA" id="ARBA00004138"/>
    </source>
</evidence>
<dbReference type="eggNOG" id="KOG1374">
    <property type="taxonomic scope" value="Eukaryota"/>
</dbReference>
<dbReference type="InterPro" id="IPR003008">
    <property type="entry name" value="Tubulin_FtsZ_GTPase"/>
</dbReference>
<comment type="similarity">
    <text evidence="4 14">Belongs to the tubulin family.</text>
</comment>
<evidence type="ECO:0000256" key="14">
    <source>
        <dbReference type="RuleBase" id="RU000352"/>
    </source>
</evidence>
<evidence type="ECO:0000256" key="12">
    <source>
        <dbReference type="ARBA" id="ARBA00030594"/>
    </source>
</evidence>
<dbReference type="EnsemblMetazoa" id="Aqu2.1.42161_001">
    <property type="protein sequence ID" value="Aqu2.1.42161_001"/>
    <property type="gene ID" value="Aqu2.1.42161"/>
</dbReference>
<evidence type="ECO:0000256" key="7">
    <source>
        <dbReference type="ARBA" id="ARBA00022741"/>
    </source>
</evidence>
<dbReference type="CDD" id="cd02189">
    <property type="entry name" value="delta_zeta_tubulin-like"/>
    <property type="match status" value="1"/>
</dbReference>
<keyword evidence="11" id="KW-0966">Cell projection</keyword>
<dbReference type="GO" id="GO:0005929">
    <property type="term" value="C:cilium"/>
    <property type="evidence" value="ECO:0007669"/>
    <property type="project" value="UniProtKB-SubCell"/>
</dbReference>
<dbReference type="SUPFAM" id="SSF52490">
    <property type="entry name" value="Tubulin nucleotide-binding domain-like"/>
    <property type="match status" value="1"/>
</dbReference>
<dbReference type="InterPro" id="IPR017975">
    <property type="entry name" value="Tubulin_CS"/>
</dbReference>
<dbReference type="Proteomes" id="UP000007879">
    <property type="component" value="Unassembled WGS sequence"/>
</dbReference>
<keyword evidence="17" id="KW-1185">Reference proteome</keyword>
<evidence type="ECO:0000256" key="1">
    <source>
        <dbReference type="ARBA" id="ARBA00004114"/>
    </source>
</evidence>
<keyword evidence="8" id="KW-0970">Cilium biogenesis/degradation</keyword>
<dbReference type="InterPro" id="IPR023123">
    <property type="entry name" value="Tubulin_C"/>
</dbReference>
<dbReference type="InParanoid" id="A0A1X7VP46"/>
<keyword evidence="6 14" id="KW-0493">Microtubule</keyword>
<dbReference type="GO" id="GO:0007017">
    <property type="term" value="P:microtubule-based process"/>
    <property type="evidence" value="ECO:0007669"/>
    <property type="project" value="InterPro"/>
</dbReference>
<dbReference type="PANTHER" id="PTHR11588">
    <property type="entry name" value="TUBULIN"/>
    <property type="match status" value="1"/>
</dbReference>
<dbReference type="STRING" id="400682.A0A1X7VP46"/>
<dbReference type="Gene3D" id="3.40.50.1440">
    <property type="entry name" value="Tubulin/FtsZ, GTPase domain"/>
    <property type="match status" value="1"/>
</dbReference>
<dbReference type="GO" id="GO:0005525">
    <property type="term" value="F:GTP binding"/>
    <property type="evidence" value="ECO:0007669"/>
    <property type="project" value="UniProtKB-UniRule"/>
</dbReference>
<protein>
    <recommendedName>
        <fullName evidence="5">Tubulin delta chain</fullName>
    </recommendedName>
    <alternativeName>
        <fullName evidence="12">Delta-tubulin</fullName>
    </alternativeName>
</protein>
<keyword evidence="10" id="KW-0539">Nucleus</keyword>
<dbReference type="GO" id="GO:0030030">
    <property type="term" value="P:cell projection organization"/>
    <property type="evidence" value="ECO:0007669"/>
    <property type="project" value="UniProtKB-KW"/>
</dbReference>
<evidence type="ECO:0000256" key="6">
    <source>
        <dbReference type="ARBA" id="ARBA00022701"/>
    </source>
</evidence>
<comment type="function">
    <text evidence="13">Acts as a positive regulator of hedgehog signaling and regulates ciliary function.</text>
</comment>